<dbReference type="InterPro" id="IPR005841">
    <property type="entry name" value="Alpha-D-phosphohexomutase_SF"/>
</dbReference>
<evidence type="ECO:0000259" key="9">
    <source>
        <dbReference type="Pfam" id="PF02878"/>
    </source>
</evidence>
<evidence type="ECO:0000259" key="11">
    <source>
        <dbReference type="Pfam" id="PF02880"/>
    </source>
</evidence>
<gene>
    <name evidence="12" type="ORF">Aco03nite_036500</name>
</gene>
<keyword evidence="13" id="KW-1185">Reference proteome</keyword>
<sequence>MAPQVDVDLIDRAEAWLSDDPDPASRDELRAVLDGLPGTAAELGDRFSGPLTFGTAGLRGRLRAGPNGMNLAVVTRAAAGLVGWLAAQGGEGPLVIGYDARHGSRQFAERTAEVATGAGREALLLPGTLPTPVLAYAVRALGAVAGVMVTASHNPPQDNGYKVYLGASLGGADGAGAQIVPPADAGIEAAIRAVTSVASVPLGGPGTVLGAEILAGYVAQAAAVLTEGGPRDLTVAYTPMHGVGGSTLVAAFVAAGFPAPAVVSAQAEPDPEFPTVAFPNPEEPGAMDRLLALAGANHADLAIANDPDADRCAVAIPGPDGWRPLRGDELGVLLADHLIRRGTPGLYATTIVSSSLLGRICAARGVPYAETLTGFKWIVRAAEDLAYGYEEALGYCAAPAMVRDKDGITAALTVAELAAGLKAEGKSLAGRLDELAAEFGLHATDQLSVRVDDLADIGRAMTRARQNPPTTLLGAPVTEVTDMLPENDVLTFRTATTRVVIRPSGTEPKLKAYLEVVVDGDPVTARTRAATDLTALRTEIAATLGI</sequence>
<proteinExistence type="inferred from homology"/>
<evidence type="ECO:0000259" key="8">
    <source>
        <dbReference type="Pfam" id="PF00408"/>
    </source>
</evidence>
<evidence type="ECO:0000256" key="5">
    <source>
        <dbReference type="ARBA" id="ARBA00022842"/>
    </source>
</evidence>
<feature type="domain" description="Alpha-D-phosphohexomutase alpha/beta/alpha" evidence="11">
    <location>
        <begin position="327"/>
        <end position="437"/>
    </location>
</feature>
<dbReference type="PANTHER" id="PTHR45745:SF1">
    <property type="entry name" value="PHOSPHOGLUCOMUTASE 2B-RELATED"/>
    <property type="match status" value="1"/>
</dbReference>
<evidence type="ECO:0000256" key="6">
    <source>
        <dbReference type="ARBA" id="ARBA00023235"/>
    </source>
</evidence>
<evidence type="ECO:0000313" key="12">
    <source>
        <dbReference type="EMBL" id="GID55246.1"/>
    </source>
</evidence>
<comment type="caution">
    <text evidence="12">The sequence shown here is derived from an EMBL/GenBank/DDBJ whole genome shotgun (WGS) entry which is preliminary data.</text>
</comment>
<dbReference type="Gene3D" id="3.30.310.50">
    <property type="entry name" value="Alpha-D-phosphohexomutase, C-terminal domain"/>
    <property type="match status" value="1"/>
</dbReference>
<dbReference type="CDD" id="cd05799">
    <property type="entry name" value="PGM2"/>
    <property type="match status" value="1"/>
</dbReference>
<dbReference type="PANTHER" id="PTHR45745">
    <property type="entry name" value="PHOSPHOMANNOMUTASE 45A"/>
    <property type="match status" value="1"/>
</dbReference>
<keyword evidence="5 7" id="KW-0460">Magnesium</keyword>
<dbReference type="InterPro" id="IPR005843">
    <property type="entry name" value="A-D-PHexomutase_C"/>
</dbReference>
<dbReference type="Pfam" id="PF02879">
    <property type="entry name" value="PGM_PMM_II"/>
    <property type="match status" value="1"/>
</dbReference>
<keyword evidence="3" id="KW-0597">Phosphoprotein</keyword>
<dbReference type="InterPro" id="IPR005846">
    <property type="entry name" value="A-D-PHexomutase_a/b/a-III"/>
</dbReference>
<comment type="similarity">
    <text evidence="2 7">Belongs to the phosphohexose mutase family.</text>
</comment>
<dbReference type="InterPro" id="IPR005845">
    <property type="entry name" value="A-D-PHexomutase_a/b/a-II"/>
</dbReference>
<organism evidence="12 13">
    <name type="scientific">Actinoplanes couchii</name>
    <dbReference type="NCBI Taxonomy" id="403638"/>
    <lineage>
        <taxon>Bacteria</taxon>
        <taxon>Bacillati</taxon>
        <taxon>Actinomycetota</taxon>
        <taxon>Actinomycetes</taxon>
        <taxon>Micromonosporales</taxon>
        <taxon>Micromonosporaceae</taxon>
        <taxon>Actinoplanes</taxon>
    </lineage>
</organism>
<evidence type="ECO:0000256" key="7">
    <source>
        <dbReference type="RuleBase" id="RU004326"/>
    </source>
</evidence>
<protein>
    <submittedName>
        <fullName evidence="12">Phosphomannomutase</fullName>
    </submittedName>
</protein>
<dbReference type="Pfam" id="PF02880">
    <property type="entry name" value="PGM_PMM_III"/>
    <property type="match status" value="1"/>
</dbReference>
<feature type="domain" description="Alpha-D-phosphohexomutase alpha/beta/alpha" evidence="9">
    <location>
        <begin position="52"/>
        <end position="193"/>
    </location>
</feature>
<evidence type="ECO:0000256" key="2">
    <source>
        <dbReference type="ARBA" id="ARBA00010231"/>
    </source>
</evidence>
<keyword evidence="4 7" id="KW-0479">Metal-binding</keyword>
<dbReference type="PRINTS" id="PR00509">
    <property type="entry name" value="PGMPMM"/>
</dbReference>
<dbReference type="SUPFAM" id="SSF53738">
    <property type="entry name" value="Phosphoglucomutase, first 3 domains"/>
    <property type="match status" value="3"/>
</dbReference>
<evidence type="ECO:0000256" key="1">
    <source>
        <dbReference type="ARBA" id="ARBA00001946"/>
    </source>
</evidence>
<dbReference type="InterPro" id="IPR016066">
    <property type="entry name" value="A-D-PHexomutase_CS"/>
</dbReference>
<evidence type="ECO:0000256" key="3">
    <source>
        <dbReference type="ARBA" id="ARBA00022553"/>
    </source>
</evidence>
<dbReference type="EMBL" id="BOMG01000048">
    <property type="protein sequence ID" value="GID55246.1"/>
    <property type="molecule type" value="Genomic_DNA"/>
</dbReference>
<feature type="domain" description="Alpha-D-phosphohexomutase C-terminal" evidence="8">
    <location>
        <begin position="449"/>
        <end position="519"/>
    </location>
</feature>
<keyword evidence="6" id="KW-0413">Isomerase</keyword>
<evidence type="ECO:0000259" key="10">
    <source>
        <dbReference type="Pfam" id="PF02879"/>
    </source>
</evidence>
<name>A0ABQ3X9T7_9ACTN</name>
<dbReference type="SUPFAM" id="SSF55957">
    <property type="entry name" value="Phosphoglucomutase, C-terminal domain"/>
    <property type="match status" value="1"/>
</dbReference>
<evidence type="ECO:0000256" key="4">
    <source>
        <dbReference type="ARBA" id="ARBA00022723"/>
    </source>
</evidence>
<dbReference type="RefSeq" id="WP_203796559.1">
    <property type="nucleotide sequence ID" value="NZ_BAAAQE010000026.1"/>
</dbReference>
<comment type="cofactor">
    <cofactor evidence="1">
        <name>Mg(2+)</name>
        <dbReference type="ChEBI" id="CHEBI:18420"/>
    </cofactor>
</comment>
<evidence type="ECO:0000313" key="13">
    <source>
        <dbReference type="Proteomes" id="UP000612282"/>
    </source>
</evidence>
<dbReference type="Pfam" id="PF02878">
    <property type="entry name" value="PGM_PMM_I"/>
    <property type="match status" value="1"/>
</dbReference>
<accession>A0ABQ3X9T7</accession>
<dbReference type="PROSITE" id="PS00710">
    <property type="entry name" value="PGM_PMM"/>
    <property type="match status" value="1"/>
</dbReference>
<dbReference type="InterPro" id="IPR036900">
    <property type="entry name" value="A-D-PHexomutase_C_sf"/>
</dbReference>
<dbReference type="InterPro" id="IPR005844">
    <property type="entry name" value="A-D-PHexomutase_a/b/a-I"/>
</dbReference>
<dbReference type="InterPro" id="IPR016055">
    <property type="entry name" value="A-D-PHexomutase_a/b/a-I/II/III"/>
</dbReference>
<reference evidence="12 13" key="1">
    <citation type="submission" date="2021-01" db="EMBL/GenBank/DDBJ databases">
        <title>Whole genome shotgun sequence of Actinoplanes couchii NBRC 106145.</title>
        <authorList>
            <person name="Komaki H."/>
            <person name="Tamura T."/>
        </authorList>
    </citation>
    <scope>NUCLEOTIDE SEQUENCE [LARGE SCALE GENOMIC DNA]</scope>
    <source>
        <strain evidence="12 13">NBRC 106145</strain>
    </source>
</reference>
<dbReference type="Gene3D" id="3.40.120.10">
    <property type="entry name" value="Alpha-D-Glucose-1,6-Bisphosphate, subunit A, domain 3"/>
    <property type="match status" value="3"/>
</dbReference>
<feature type="domain" description="Alpha-D-phosphohexomutase alpha/beta/alpha" evidence="10">
    <location>
        <begin position="227"/>
        <end position="315"/>
    </location>
</feature>
<dbReference type="Proteomes" id="UP000612282">
    <property type="component" value="Unassembled WGS sequence"/>
</dbReference>
<dbReference type="Pfam" id="PF00408">
    <property type="entry name" value="PGM_PMM_IV"/>
    <property type="match status" value="1"/>
</dbReference>